<evidence type="ECO:0000256" key="1">
    <source>
        <dbReference type="SAM" id="Phobius"/>
    </source>
</evidence>
<proteinExistence type="predicted"/>
<dbReference type="OrthoDB" id="10469584at2759"/>
<name>A0A834LLW5_RHOSS</name>
<accession>A0A834LLW5</accession>
<dbReference type="Proteomes" id="UP000626092">
    <property type="component" value="Unassembled WGS sequence"/>
</dbReference>
<organism evidence="2 3">
    <name type="scientific">Rhododendron simsii</name>
    <name type="common">Sims's rhododendron</name>
    <dbReference type="NCBI Taxonomy" id="118357"/>
    <lineage>
        <taxon>Eukaryota</taxon>
        <taxon>Viridiplantae</taxon>
        <taxon>Streptophyta</taxon>
        <taxon>Embryophyta</taxon>
        <taxon>Tracheophyta</taxon>
        <taxon>Spermatophyta</taxon>
        <taxon>Magnoliopsida</taxon>
        <taxon>eudicotyledons</taxon>
        <taxon>Gunneridae</taxon>
        <taxon>Pentapetalae</taxon>
        <taxon>asterids</taxon>
        <taxon>Ericales</taxon>
        <taxon>Ericaceae</taxon>
        <taxon>Ericoideae</taxon>
        <taxon>Rhodoreae</taxon>
        <taxon>Rhododendron</taxon>
    </lineage>
</organism>
<feature type="transmembrane region" description="Helical" evidence="1">
    <location>
        <begin position="66"/>
        <end position="98"/>
    </location>
</feature>
<gene>
    <name evidence="2" type="ORF">RHSIM_Rhsim06G0190200</name>
</gene>
<keyword evidence="1" id="KW-0472">Membrane</keyword>
<comment type="caution">
    <text evidence="2">The sequence shown here is derived from an EMBL/GenBank/DDBJ whole genome shotgun (WGS) entry which is preliminary data.</text>
</comment>
<keyword evidence="3" id="KW-1185">Reference proteome</keyword>
<keyword evidence="1" id="KW-1133">Transmembrane helix</keyword>
<evidence type="ECO:0000313" key="3">
    <source>
        <dbReference type="Proteomes" id="UP000626092"/>
    </source>
</evidence>
<dbReference type="EMBL" id="WJXA01000006">
    <property type="protein sequence ID" value="KAF7139815.1"/>
    <property type="molecule type" value="Genomic_DNA"/>
</dbReference>
<protein>
    <submittedName>
        <fullName evidence="2">Uncharacterized protein</fullName>
    </submittedName>
</protein>
<keyword evidence="1" id="KW-0812">Transmembrane</keyword>
<feature type="transmembrane region" description="Helical" evidence="1">
    <location>
        <begin position="40"/>
        <end position="59"/>
    </location>
</feature>
<reference evidence="2" key="1">
    <citation type="submission" date="2019-11" db="EMBL/GenBank/DDBJ databases">
        <authorList>
            <person name="Liu Y."/>
            <person name="Hou J."/>
            <person name="Li T.-Q."/>
            <person name="Guan C.-H."/>
            <person name="Wu X."/>
            <person name="Wu H.-Z."/>
            <person name="Ling F."/>
            <person name="Zhang R."/>
            <person name="Shi X.-G."/>
            <person name="Ren J.-P."/>
            <person name="Chen E.-F."/>
            <person name="Sun J.-M."/>
        </authorList>
    </citation>
    <scope>NUCLEOTIDE SEQUENCE</scope>
    <source>
        <strain evidence="2">Adult_tree_wgs_1</strain>
        <tissue evidence="2">Leaves</tissue>
    </source>
</reference>
<evidence type="ECO:0000313" key="2">
    <source>
        <dbReference type="EMBL" id="KAF7139815.1"/>
    </source>
</evidence>
<dbReference type="AlphaFoldDB" id="A0A834LLW5"/>
<sequence>MTYLKPVNHYMKKGISRHLKTGTGVTGACTSALPPTPRSVIASVVSLYCIAYSMVLLLLDVRAWNVLLLGSCIGFVRCFLWSVDHVFTMLPLLAWIFILDIPSVEF</sequence>